<dbReference type="RefSeq" id="WP_013387389.1">
    <property type="nucleotide sequence ID" value="NC_014632.1"/>
</dbReference>
<dbReference type="InterPro" id="IPR017853">
    <property type="entry name" value="GH"/>
</dbReference>
<comment type="similarity">
    <text evidence="1">Belongs to the glycosyl hydrolase 13 family.</text>
</comment>
<dbReference type="eggNOG" id="COG1523">
    <property type="taxonomic scope" value="Bacteria"/>
</dbReference>
<evidence type="ECO:0000259" key="3">
    <source>
        <dbReference type="SMART" id="SM00642"/>
    </source>
</evidence>
<dbReference type="InterPro" id="IPR048650">
    <property type="entry name" value="ISOA1-3-like_C"/>
</dbReference>
<name>E3H8F3_ILYPC</name>
<dbReference type="Pfam" id="PF02922">
    <property type="entry name" value="CBM_48"/>
    <property type="match status" value="1"/>
</dbReference>
<dbReference type="Gene3D" id="3.20.20.80">
    <property type="entry name" value="Glycosidases"/>
    <property type="match status" value="1"/>
</dbReference>
<dbReference type="Proteomes" id="UP000006875">
    <property type="component" value="Chromosome"/>
</dbReference>
<evidence type="ECO:0000313" key="5">
    <source>
        <dbReference type="Proteomes" id="UP000006875"/>
    </source>
</evidence>
<dbReference type="InterPro" id="IPR013783">
    <property type="entry name" value="Ig-like_fold"/>
</dbReference>
<dbReference type="KEGG" id="ipo:Ilyop_0937"/>
<protein>
    <submittedName>
        <fullName evidence="4">Isoamylase</fullName>
    </submittedName>
</protein>
<accession>E3H8F3</accession>
<dbReference type="STRING" id="572544.Ilyop_0937"/>
<dbReference type="InterPro" id="IPR013780">
    <property type="entry name" value="Glyco_hydro_b"/>
</dbReference>
<gene>
    <name evidence="4" type="ordered locus">Ilyop_0937</name>
</gene>
<dbReference type="EMBL" id="CP002281">
    <property type="protein sequence ID" value="ADO82720.1"/>
    <property type="molecule type" value="Genomic_DNA"/>
</dbReference>
<organism evidence="4 5">
    <name type="scientific">Ilyobacter polytropus (strain ATCC 51220 / DSM 2926 / LMG 16218 / CuHBu1)</name>
    <dbReference type="NCBI Taxonomy" id="572544"/>
    <lineage>
        <taxon>Bacteria</taxon>
        <taxon>Fusobacteriati</taxon>
        <taxon>Fusobacteriota</taxon>
        <taxon>Fusobacteriia</taxon>
        <taxon>Fusobacteriales</taxon>
        <taxon>Fusobacteriaceae</taxon>
        <taxon>Ilyobacter</taxon>
    </lineage>
</organism>
<dbReference type="CDD" id="cd02856">
    <property type="entry name" value="E_set_GDE_Isoamylase_N"/>
    <property type="match status" value="1"/>
</dbReference>
<dbReference type="InterPro" id="IPR006047">
    <property type="entry name" value="GH13_cat_dom"/>
</dbReference>
<dbReference type="SUPFAM" id="SSF51445">
    <property type="entry name" value="(Trans)glycosidases"/>
    <property type="match status" value="1"/>
</dbReference>
<dbReference type="Gene3D" id="2.60.40.1180">
    <property type="entry name" value="Golgi alpha-mannosidase II"/>
    <property type="match status" value="1"/>
</dbReference>
<dbReference type="HOGENOM" id="CLU_011725_2_1_0"/>
<dbReference type="InterPro" id="IPR004193">
    <property type="entry name" value="Glyco_hydro_13_N"/>
</dbReference>
<proteinExistence type="inferred from homology"/>
<dbReference type="SUPFAM" id="SSF81296">
    <property type="entry name" value="E set domains"/>
    <property type="match status" value="1"/>
</dbReference>
<dbReference type="CAZy" id="CBM48">
    <property type="family name" value="Carbohydrate-Binding Module Family 48"/>
</dbReference>
<dbReference type="OrthoDB" id="9761875at2"/>
<evidence type="ECO:0000256" key="1">
    <source>
        <dbReference type="ARBA" id="ARBA00008061"/>
    </source>
</evidence>
<evidence type="ECO:0000313" key="4">
    <source>
        <dbReference type="EMBL" id="ADO82720.1"/>
    </source>
</evidence>
<keyword evidence="5" id="KW-1185">Reference proteome</keyword>
<dbReference type="GO" id="GO:0005975">
    <property type="term" value="P:carbohydrate metabolic process"/>
    <property type="evidence" value="ECO:0007669"/>
    <property type="project" value="InterPro"/>
</dbReference>
<dbReference type="SMART" id="SM00642">
    <property type="entry name" value="Aamy"/>
    <property type="match status" value="1"/>
</dbReference>
<dbReference type="Pfam" id="PF21156">
    <property type="entry name" value="ISOA1-3_C"/>
    <property type="match status" value="1"/>
</dbReference>
<dbReference type="PANTHER" id="PTHR43002">
    <property type="entry name" value="GLYCOGEN DEBRANCHING ENZYME"/>
    <property type="match status" value="1"/>
</dbReference>
<dbReference type="CDD" id="cd11326">
    <property type="entry name" value="AmyAc_Glg_debranch"/>
    <property type="match status" value="1"/>
</dbReference>
<evidence type="ECO:0000256" key="2">
    <source>
        <dbReference type="ARBA" id="ARBA00022946"/>
    </source>
</evidence>
<sequence>MNKLIARPGIYFMGAIVLDAGVNFGIFSRNATSMTLHIFEHSDDCEPCFSYKLDKNVNKTGDIWHVYVEGMTEGYYYGWIVDGPFDMKLGHRFSPDKLILDPYAKCITPKNGCPKSPRKGLILDTRTYNWSEDMKPKNEFRDTIIYEMHVKLFTANKNSNVTHPGTYKGLMEKIDHLKDLGVTAVQLLPIFEFDEDDVVGTNPITGEKLKNVWGYNPIGFYAPTSNYLSGDRKVLGKLGEHVIQFRQLVEALHKKGIEVILDVVFNHTGEGNEMGPIISFKGLDNSVYYILEKNKMYYSNYSGTGNTVNCSHTVVKELIINSLRYWYGQLNVDGFRFDLAAILGRDSTGRWIGDLSLLKDIADDPVLSGSKLIAEGWDAAGGYFLGEFPCGWAELNGKFRDTVRRFIRGDMGQVQDLATRLVGSPDLFRKFGRRPYHSINFVTSHDGFTMWDLVSYNKKHNHANGEYNRDGDNHNNSYNHGVEGDILDISIIKLRKRQMKNFLVILMLSQGVPMILMGDEMAKTQQGNNNAYCQDNEMNWINWDRLAEFKGIHKFMKNMIKFRKSHPALKREHFFTDTDIDGDGYSDITWHGVKACTPDWSHYSRSIAFMIDGGDTRDIEETDNDIYVALNSYHETLIFELPILKNGKKWYRVVDTYLEEDFLEEPTIVQRRKYLVHPKSSVILISK</sequence>
<dbReference type="Pfam" id="PF00128">
    <property type="entry name" value="Alpha-amylase"/>
    <property type="match status" value="1"/>
</dbReference>
<keyword evidence="2" id="KW-0809">Transit peptide</keyword>
<dbReference type="InterPro" id="IPR014756">
    <property type="entry name" value="Ig_E-set"/>
</dbReference>
<dbReference type="CAZy" id="GH13">
    <property type="family name" value="Glycoside Hydrolase Family 13"/>
</dbReference>
<reference evidence="4 5" key="1">
    <citation type="journal article" date="2010" name="Stand. Genomic Sci.">
        <title>Complete genome sequence of Ilyobacter polytropus type strain (CuHbu1).</title>
        <authorList>
            <person name="Sikorski J."/>
            <person name="Chertkov O."/>
            <person name="Lapidus A."/>
            <person name="Nolan M."/>
            <person name="Lucas S."/>
            <person name="Del Rio T.G."/>
            <person name="Tice H."/>
            <person name="Cheng J.F."/>
            <person name="Tapia R."/>
            <person name="Han C."/>
            <person name="Goodwin L."/>
            <person name="Pitluck S."/>
            <person name="Liolios K."/>
            <person name="Ivanova N."/>
            <person name="Mavromatis K."/>
            <person name="Mikhailova N."/>
            <person name="Pati A."/>
            <person name="Chen A."/>
            <person name="Palaniappan K."/>
            <person name="Land M."/>
            <person name="Hauser L."/>
            <person name="Chang Y.J."/>
            <person name="Jeffries C.D."/>
            <person name="Brambilla E."/>
            <person name="Yasawong M."/>
            <person name="Rohde M."/>
            <person name="Pukall R."/>
            <person name="Spring S."/>
            <person name="Goker M."/>
            <person name="Woyke T."/>
            <person name="Bristow J."/>
            <person name="Eisen J.A."/>
            <person name="Markowitz V."/>
            <person name="Hugenholtz P."/>
            <person name="Kyrpides N.C."/>
            <person name="Klenk H.P."/>
        </authorList>
    </citation>
    <scope>NUCLEOTIDE SEQUENCE [LARGE SCALE GENOMIC DNA]</scope>
    <source>
        <strain evidence="5">ATCC 51220 / DSM 2926 / LMG 16218 / CuHBu1</strain>
    </source>
</reference>
<dbReference type="GO" id="GO:0019156">
    <property type="term" value="F:isoamylase activity"/>
    <property type="evidence" value="ECO:0007669"/>
    <property type="project" value="UniProtKB-ARBA"/>
</dbReference>
<feature type="domain" description="Glycosyl hydrolase family 13 catalytic" evidence="3">
    <location>
        <begin position="147"/>
        <end position="563"/>
    </location>
</feature>
<dbReference type="InterPro" id="IPR044505">
    <property type="entry name" value="GlgX_Isoamylase_N_E_set"/>
</dbReference>
<dbReference type="AlphaFoldDB" id="E3H8F3"/>
<dbReference type="SUPFAM" id="SSF51011">
    <property type="entry name" value="Glycosyl hydrolase domain"/>
    <property type="match status" value="1"/>
</dbReference>
<dbReference type="Gene3D" id="2.60.40.10">
    <property type="entry name" value="Immunoglobulins"/>
    <property type="match status" value="1"/>
</dbReference>